<proteinExistence type="inferred from homology"/>
<dbReference type="KEGG" id="meg:DKB62_01005"/>
<evidence type="ECO:0000256" key="1">
    <source>
        <dbReference type="ARBA" id="ARBA00010562"/>
    </source>
</evidence>
<dbReference type="PANTHER" id="PTHR38781">
    <property type="entry name" value="ANTITOXIN DINJ-RELATED"/>
    <property type="match status" value="1"/>
</dbReference>
<name>A0A346AWM0_9FIRM</name>
<dbReference type="OrthoDB" id="9804867at2"/>
<dbReference type="RefSeq" id="WP_107196108.1">
    <property type="nucleotide sequence ID" value="NZ_CP029462.1"/>
</dbReference>
<dbReference type="InterPro" id="IPR026262">
    <property type="entry name" value="DinJ"/>
</dbReference>
<reference evidence="3 4" key="1">
    <citation type="submission" date="2018-05" db="EMBL/GenBank/DDBJ databases">
        <title>Complete genome sequence of Megasphaera sp. AJH120T, isolated from the ceca of a chicken.</title>
        <authorList>
            <person name="Maki J."/>
            <person name="Looft T."/>
        </authorList>
    </citation>
    <scope>NUCLEOTIDE SEQUENCE [LARGE SCALE GENOMIC DNA]</scope>
    <source>
        <strain evidence="3 4">AJH120</strain>
    </source>
</reference>
<dbReference type="GO" id="GO:0000987">
    <property type="term" value="F:cis-regulatory region sequence-specific DNA binding"/>
    <property type="evidence" value="ECO:0007669"/>
    <property type="project" value="InterPro"/>
</dbReference>
<dbReference type="Pfam" id="PF04221">
    <property type="entry name" value="RelB"/>
    <property type="match status" value="1"/>
</dbReference>
<dbReference type="GO" id="GO:0006351">
    <property type="term" value="P:DNA-templated transcription"/>
    <property type="evidence" value="ECO:0007669"/>
    <property type="project" value="TreeGrafter"/>
</dbReference>
<dbReference type="InterPro" id="IPR013321">
    <property type="entry name" value="Arc_rbn_hlx_hlx"/>
</dbReference>
<comment type="similarity">
    <text evidence="1">Belongs to the RelB/DinJ antitoxin family.</text>
</comment>
<sequence>MAKTATINIRIEPEIKADVEKLFSSFGITVSDAVNIFLRKSLMEGGLPFDVKQPRYNAETEAAMQEARNIAAGMVPAKRYANAKELFEDLGV</sequence>
<gene>
    <name evidence="3" type="ORF">DKB62_01005</name>
</gene>
<dbReference type="GO" id="GO:0044010">
    <property type="term" value="P:single-species biofilm formation"/>
    <property type="evidence" value="ECO:0007669"/>
    <property type="project" value="InterPro"/>
</dbReference>
<keyword evidence="4" id="KW-1185">Reference proteome</keyword>
<evidence type="ECO:0000313" key="4">
    <source>
        <dbReference type="Proteomes" id="UP000254337"/>
    </source>
</evidence>
<dbReference type="Gene3D" id="1.10.1220.10">
    <property type="entry name" value="Met repressor-like"/>
    <property type="match status" value="1"/>
</dbReference>
<dbReference type="PANTHER" id="PTHR38781:SF1">
    <property type="entry name" value="ANTITOXIN DINJ-RELATED"/>
    <property type="match status" value="1"/>
</dbReference>
<keyword evidence="2" id="KW-1277">Toxin-antitoxin system</keyword>
<evidence type="ECO:0000313" key="3">
    <source>
        <dbReference type="EMBL" id="AXL20263.1"/>
    </source>
</evidence>
<evidence type="ECO:0000256" key="2">
    <source>
        <dbReference type="ARBA" id="ARBA00022649"/>
    </source>
</evidence>
<dbReference type="NCBIfam" id="TIGR02384">
    <property type="entry name" value="RelB_DinJ"/>
    <property type="match status" value="1"/>
</dbReference>
<dbReference type="PIRSF" id="PIRSF003108">
    <property type="entry name" value="DinJ"/>
    <property type="match status" value="1"/>
</dbReference>
<dbReference type="GO" id="GO:0015643">
    <property type="term" value="F:toxic substance binding"/>
    <property type="evidence" value="ECO:0007669"/>
    <property type="project" value="InterPro"/>
</dbReference>
<protein>
    <submittedName>
        <fullName evidence="3">Type II toxin-antitoxin system RelB/DinJ family antitoxin</fullName>
    </submittedName>
</protein>
<organism evidence="3 4">
    <name type="scientific">Megasphaera stantonii</name>
    <dbReference type="NCBI Taxonomy" id="2144175"/>
    <lineage>
        <taxon>Bacteria</taxon>
        <taxon>Bacillati</taxon>
        <taxon>Bacillota</taxon>
        <taxon>Negativicutes</taxon>
        <taxon>Veillonellales</taxon>
        <taxon>Veillonellaceae</taxon>
        <taxon>Megasphaera</taxon>
    </lineage>
</organism>
<dbReference type="GO" id="GO:0006355">
    <property type="term" value="P:regulation of DNA-templated transcription"/>
    <property type="evidence" value="ECO:0007669"/>
    <property type="project" value="InterPro"/>
</dbReference>
<dbReference type="EMBL" id="CP029462">
    <property type="protein sequence ID" value="AXL20263.1"/>
    <property type="molecule type" value="Genomic_DNA"/>
</dbReference>
<dbReference type="InterPro" id="IPR007337">
    <property type="entry name" value="RelB/DinJ"/>
</dbReference>
<accession>A0A346AWM0</accession>
<dbReference type="AlphaFoldDB" id="A0A346AWM0"/>
<dbReference type="Proteomes" id="UP000254337">
    <property type="component" value="Chromosome"/>
</dbReference>